<dbReference type="AlphaFoldDB" id="A0A839Z9X5"/>
<keyword evidence="4" id="KW-1185">Reference proteome</keyword>
<gene>
    <name evidence="3" type="ORF">FHS55_002140</name>
</gene>
<dbReference type="InterPro" id="IPR055570">
    <property type="entry name" value="DUF7146"/>
</dbReference>
<dbReference type="Proteomes" id="UP000533469">
    <property type="component" value="Unassembled WGS sequence"/>
</dbReference>
<evidence type="ECO:0000259" key="2">
    <source>
        <dbReference type="Pfam" id="PF23639"/>
    </source>
</evidence>
<evidence type="ECO:0000259" key="1">
    <source>
        <dbReference type="Pfam" id="PF01807"/>
    </source>
</evidence>
<dbReference type="Pfam" id="PF23639">
    <property type="entry name" value="DUF7146"/>
    <property type="match status" value="1"/>
</dbReference>
<protein>
    <recommendedName>
        <fullName evidence="5">Zinc finger CHC2-type domain-containing protein</fullName>
    </recommendedName>
</protein>
<evidence type="ECO:0000313" key="4">
    <source>
        <dbReference type="Proteomes" id="UP000533469"/>
    </source>
</evidence>
<name>A0A839Z9X5_9HYPH</name>
<comment type="caution">
    <text evidence="3">The sequence shown here is derived from an EMBL/GenBank/DDBJ whole genome shotgun (WGS) entry which is preliminary data.</text>
</comment>
<evidence type="ECO:0008006" key="5">
    <source>
        <dbReference type="Google" id="ProtNLM"/>
    </source>
</evidence>
<feature type="domain" description="DUF7146" evidence="2">
    <location>
        <begin position="127"/>
        <end position="248"/>
    </location>
</feature>
<accession>A0A839Z9X5</accession>
<dbReference type="SUPFAM" id="SSF57783">
    <property type="entry name" value="Zinc beta-ribbon"/>
    <property type="match status" value="1"/>
</dbReference>
<dbReference type="InterPro" id="IPR036977">
    <property type="entry name" value="DNA_primase_Znf_CHC2"/>
</dbReference>
<dbReference type="EMBL" id="JACICD010000003">
    <property type="protein sequence ID" value="MBB3771541.1"/>
    <property type="molecule type" value="Genomic_DNA"/>
</dbReference>
<dbReference type="Gene3D" id="3.90.580.10">
    <property type="entry name" value="Zinc finger, CHC2-type domain"/>
    <property type="match status" value="1"/>
</dbReference>
<dbReference type="GO" id="GO:0008270">
    <property type="term" value="F:zinc ion binding"/>
    <property type="evidence" value="ECO:0007669"/>
    <property type="project" value="InterPro"/>
</dbReference>
<evidence type="ECO:0000313" key="3">
    <source>
        <dbReference type="EMBL" id="MBB3771541.1"/>
    </source>
</evidence>
<feature type="domain" description="Zinc finger CHC2-type" evidence="1">
    <location>
        <begin position="5"/>
        <end position="91"/>
    </location>
</feature>
<sequence>MITPAALEDLRRRNPVPEVAGKWVSLRRGTKTGRMVGPCPLHSKDPHAKDSTSFECWSDGWVCAHCCKGGDVIRLVEEYEHKSFREAVEWLGGPREVDDAEEARRAAERAEKQAQQEVAQAGFRNRERDRLYGWWQEARPVAGSPAEQYLLRRGCRVPPGARLRFRPDHPYMVHEGRDERGRDVWRAIHRGPAMIAAITAPTGHFLGLHITWLDLDQPKGKAVITHPETGEVLQAKKMRGSKQGGQIELLRCASPTCLIIGEGIETVLSIYAAMVRKGRPLDGIAFWAAGDLGNLAGKAAAGCRVRHPIAKDAAGRTLLVPGAEPDLASKAVTIPNSVFDLRLLGDGDSDPFTTRLAMQRAEARHACAGRRILTAWPEPGRDFNSMLQGGECAA</sequence>
<organism evidence="3 4">
    <name type="scientific">Ancylobacter tetraedralis</name>
    <dbReference type="NCBI Taxonomy" id="217068"/>
    <lineage>
        <taxon>Bacteria</taxon>
        <taxon>Pseudomonadati</taxon>
        <taxon>Pseudomonadota</taxon>
        <taxon>Alphaproteobacteria</taxon>
        <taxon>Hyphomicrobiales</taxon>
        <taxon>Xanthobacteraceae</taxon>
        <taxon>Ancylobacter</taxon>
    </lineage>
</organism>
<dbReference type="Pfam" id="PF01807">
    <property type="entry name" value="Zn_ribbon_DnaG"/>
    <property type="match status" value="1"/>
</dbReference>
<reference evidence="3 4" key="1">
    <citation type="submission" date="2020-08" db="EMBL/GenBank/DDBJ databases">
        <title>Genomic Encyclopedia of Type Strains, Phase IV (KMG-IV): sequencing the most valuable type-strain genomes for metagenomic binning, comparative biology and taxonomic classification.</title>
        <authorList>
            <person name="Goeker M."/>
        </authorList>
    </citation>
    <scope>NUCLEOTIDE SEQUENCE [LARGE SCALE GENOMIC DNA]</scope>
    <source>
        <strain evidence="3 4">DSM 5895</strain>
    </source>
</reference>
<dbReference type="GO" id="GO:0006260">
    <property type="term" value="P:DNA replication"/>
    <property type="evidence" value="ECO:0007669"/>
    <property type="project" value="InterPro"/>
</dbReference>
<dbReference type="RefSeq" id="WP_183189696.1">
    <property type="nucleotide sequence ID" value="NZ_JACICD010000003.1"/>
</dbReference>
<dbReference type="InterPro" id="IPR002694">
    <property type="entry name" value="Znf_CHC2"/>
</dbReference>
<proteinExistence type="predicted"/>
<dbReference type="GO" id="GO:0003677">
    <property type="term" value="F:DNA binding"/>
    <property type="evidence" value="ECO:0007669"/>
    <property type="project" value="InterPro"/>
</dbReference>
<dbReference type="GO" id="GO:0003899">
    <property type="term" value="F:DNA-directed RNA polymerase activity"/>
    <property type="evidence" value="ECO:0007669"/>
    <property type="project" value="InterPro"/>
</dbReference>